<evidence type="ECO:0000259" key="1">
    <source>
        <dbReference type="Pfam" id="PF24706"/>
    </source>
</evidence>
<dbReference type="InterPro" id="IPR056086">
    <property type="entry name" value="DUF7669"/>
</dbReference>
<dbReference type="CDD" id="cd10436">
    <property type="entry name" value="GIY-YIG_EndoII_Hpy188I_like"/>
    <property type="match status" value="1"/>
</dbReference>
<evidence type="ECO:0000313" key="2">
    <source>
        <dbReference type="EMBL" id="MPM07194.1"/>
    </source>
</evidence>
<protein>
    <recommendedName>
        <fullName evidence="1">DUF7669 domain-containing protein</fullName>
    </recommendedName>
</protein>
<organism evidence="2">
    <name type="scientific">bioreactor metagenome</name>
    <dbReference type="NCBI Taxonomy" id="1076179"/>
    <lineage>
        <taxon>unclassified sequences</taxon>
        <taxon>metagenomes</taxon>
        <taxon>ecological metagenomes</taxon>
    </lineage>
</organism>
<sequence length="284" mass="32023">MLFESNLTRLEKVGVDDMSDAIWKRVYRCAEELTQQGVTPFSRGDVIRCVQRDDPSCSSDSINPVIQGLTDNLRGGAPSIVGKTLLHSVERGRFVLRDATAQPVSKESANTSGYREIRALENERNRPAEISWEALLIGGYAFKYICEIEPERNGDGTLRVSAPQCRYSNGEGLALNKYGTGPFCKFKIPWNITKSGVYAFVVNGHAKYVGECENLSKRFNMGYGNISPRNCYRGGQETNCRINTLLFESVSEGLKVALWFHETYDYKKVESDLRAQEKFEWNRA</sequence>
<dbReference type="InterPro" id="IPR053748">
    <property type="entry name" value="Host_DNA_Degrad_Endo"/>
</dbReference>
<name>A0A644WYT2_9ZZZZ</name>
<feature type="domain" description="DUF7669" evidence="1">
    <location>
        <begin position="22"/>
        <end position="96"/>
    </location>
</feature>
<proteinExistence type="predicted"/>
<dbReference type="EMBL" id="VSSQ01001309">
    <property type="protein sequence ID" value="MPM07194.1"/>
    <property type="molecule type" value="Genomic_DNA"/>
</dbReference>
<dbReference type="Gene3D" id="3.40.1440.40">
    <property type="match status" value="1"/>
</dbReference>
<dbReference type="AlphaFoldDB" id="A0A644WYT2"/>
<dbReference type="Pfam" id="PF24706">
    <property type="entry name" value="DUF7669"/>
    <property type="match status" value="1"/>
</dbReference>
<reference evidence="2" key="1">
    <citation type="submission" date="2019-08" db="EMBL/GenBank/DDBJ databases">
        <authorList>
            <person name="Kucharzyk K."/>
            <person name="Murdoch R.W."/>
            <person name="Higgins S."/>
            <person name="Loffler F."/>
        </authorList>
    </citation>
    <scope>NUCLEOTIDE SEQUENCE</scope>
</reference>
<comment type="caution">
    <text evidence="2">The sequence shown here is derived from an EMBL/GenBank/DDBJ whole genome shotgun (WGS) entry which is preliminary data.</text>
</comment>
<accession>A0A644WYT2</accession>
<gene>
    <name evidence="2" type="ORF">SDC9_53500</name>
</gene>
<dbReference type="InterPro" id="IPR044556">
    <property type="entry name" value="EndoII-like_GIY-YIG"/>
</dbReference>